<name>A0AA35Z514_LACSI</name>
<protein>
    <submittedName>
        <fullName evidence="1">Uncharacterized protein</fullName>
    </submittedName>
</protein>
<keyword evidence="2" id="KW-1185">Reference proteome</keyword>
<dbReference type="Proteomes" id="UP001177003">
    <property type="component" value="Chromosome 5"/>
</dbReference>
<gene>
    <name evidence="1" type="ORF">LSALG_LOCUS25431</name>
</gene>
<proteinExistence type="predicted"/>
<accession>A0AA35Z514</accession>
<organism evidence="1 2">
    <name type="scientific">Lactuca saligna</name>
    <name type="common">Willowleaf lettuce</name>
    <dbReference type="NCBI Taxonomy" id="75948"/>
    <lineage>
        <taxon>Eukaryota</taxon>
        <taxon>Viridiplantae</taxon>
        <taxon>Streptophyta</taxon>
        <taxon>Embryophyta</taxon>
        <taxon>Tracheophyta</taxon>
        <taxon>Spermatophyta</taxon>
        <taxon>Magnoliopsida</taxon>
        <taxon>eudicotyledons</taxon>
        <taxon>Gunneridae</taxon>
        <taxon>Pentapetalae</taxon>
        <taxon>asterids</taxon>
        <taxon>campanulids</taxon>
        <taxon>Asterales</taxon>
        <taxon>Asteraceae</taxon>
        <taxon>Cichorioideae</taxon>
        <taxon>Cichorieae</taxon>
        <taxon>Lactucinae</taxon>
        <taxon>Lactuca</taxon>
    </lineage>
</organism>
<sequence length="188" mass="21858">MDEHQRIIHEVEEKNVKLKPHWKANTLDSQLNVSITPKAFRLRSFVKVVNIPTTDSGADHLLLSFYLKHMKPKYEMWSASNIMGVKVTSPIETDSFLNVKFKVVRGSSSQIDVEIVAMLRRKLSVLPKDNPGGFDKMKLRKIQKNGWCVDFQLKEKIDAYFHKVCFFLDDKHLLTTSCQEYILDFINK</sequence>
<dbReference type="EMBL" id="OX465081">
    <property type="protein sequence ID" value="CAI9285990.1"/>
    <property type="molecule type" value="Genomic_DNA"/>
</dbReference>
<reference evidence="1" key="1">
    <citation type="submission" date="2023-04" db="EMBL/GenBank/DDBJ databases">
        <authorList>
            <person name="Vijverberg K."/>
            <person name="Xiong W."/>
            <person name="Schranz E."/>
        </authorList>
    </citation>
    <scope>NUCLEOTIDE SEQUENCE</scope>
</reference>
<evidence type="ECO:0000313" key="1">
    <source>
        <dbReference type="EMBL" id="CAI9285990.1"/>
    </source>
</evidence>
<dbReference type="AlphaFoldDB" id="A0AA35Z514"/>
<evidence type="ECO:0000313" key="2">
    <source>
        <dbReference type="Proteomes" id="UP001177003"/>
    </source>
</evidence>